<protein>
    <recommendedName>
        <fullName evidence="4">Integral membrane protein</fullName>
    </recommendedName>
</protein>
<dbReference type="EMBL" id="CP006917">
    <property type="protein sequence ID" value="AHC39636.1"/>
    <property type="molecule type" value="Genomic_DNA"/>
</dbReference>
<evidence type="ECO:0008006" key="4">
    <source>
        <dbReference type="Google" id="ProtNLM"/>
    </source>
</evidence>
<keyword evidence="1" id="KW-0472">Membrane</keyword>
<feature type="transmembrane region" description="Helical" evidence="1">
    <location>
        <begin position="227"/>
        <end position="249"/>
    </location>
</feature>
<organism evidence="2 3">
    <name type="scientific">Ehrlichia muris AS145</name>
    <dbReference type="NCBI Taxonomy" id="1423892"/>
    <lineage>
        <taxon>Bacteria</taxon>
        <taxon>Pseudomonadati</taxon>
        <taxon>Pseudomonadota</taxon>
        <taxon>Alphaproteobacteria</taxon>
        <taxon>Rickettsiales</taxon>
        <taxon>Anaplasmataceae</taxon>
        <taxon>Ehrlichia</taxon>
    </lineage>
</organism>
<reference evidence="2 3" key="1">
    <citation type="journal article" date="2014" name="Genome Announc.">
        <title>Complete Genome Sequence of Ehrlichia muris Strain AS145T, a Model Monocytotropic Ehrlichia Strain.</title>
        <authorList>
            <person name="Thirumalapura N.R."/>
            <person name="Qin X."/>
            <person name="Kuriakose J.A."/>
            <person name="Walker D.H."/>
        </authorList>
    </citation>
    <scope>NUCLEOTIDE SEQUENCE [LARGE SCALE GENOMIC DNA]</scope>
    <source>
        <strain evidence="3">AS154</strain>
    </source>
</reference>
<dbReference type="KEGG" id="emr:EMUR_04745"/>
<keyword evidence="1" id="KW-1133">Transmembrane helix</keyword>
<dbReference type="HOGENOM" id="CLU_818198_0_0_5"/>
<feature type="transmembrane region" description="Helical" evidence="1">
    <location>
        <begin position="46"/>
        <end position="65"/>
    </location>
</feature>
<feature type="transmembrane region" description="Helical" evidence="1">
    <location>
        <begin position="85"/>
        <end position="105"/>
    </location>
</feature>
<dbReference type="Proteomes" id="UP000018689">
    <property type="component" value="Chromosome"/>
</dbReference>
<feature type="transmembrane region" description="Helical" evidence="1">
    <location>
        <begin position="184"/>
        <end position="206"/>
    </location>
</feature>
<evidence type="ECO:0000313" key="3">
    <source>
        <dbReference type="Proteomes" id="UP000018689"/>
    </source>
</evidence>
<accession>V9R9T6</accession>
<evidence type="ECO:0000256" key="1">
    <source>
        <dbReference type="SAM" id="Phobius"/>
    </source>
</evidence>
<dbReference type="STRING" id="1423892.EMUR_04745"/>
<sequence>MRGKMLGKGKKQFKQNTHIKLSTTLKQQYYSTLLKLNRQDLIRKKFIMGVSVFYTLVFISFAIMQSGVLKLKRNQLTFFSNFMDYLALFLCLSFLIAGLFNVLYLEKEKKAINDKLEQLDQKQLAKKEKKSISIKFADFLENHANKVDLAGTFFTTGMQALAIFSLTLPSIFDVSKIPTGTVFNLQGIVDTIGNILFTIAAAMFLLSYMMRCKNDKNGNLVYNKTRVLVVSGIFFGTFLVFAGKVLLSFETRSGAIYTGNTGPFGMDILPVALIIRAVGMAMFCVAYAMMIYCSIKEVQLSGKVSINDRDVDDSDISGVSSDIDEIFDIIHCMEKPLIK</sequence>
<dbReference type="PATRIC" id="fig|1423892.3.peg.976"/>
<evidence type="ECO:0000313" key="2">
    <source>
        <dbReference type="EMBL" id="AHC39636.1"/>
    </source>
</evidence>
<feature type="transmembrane region" description="Helical" evidence="1">
    <location>
        <begin position="269"/>
        <end position="293"/>
    </location>
</feature>
<name>V9R9T6_9RICK</name>
<dbReference type="AlphaFoldDB" id="V9R9T6"/>
<feature type="transmembrane region" description="Helical" evidence="1">
    <location>
        <begin position="149"/>
        <end position="172"/>
    </location>
</feature>
<keyword evidence="3" id="KW-1185">Reference proteome</keyword>
<keyword evidence="1" id="KW-0812">Transmembrane</keyword>
<proteinExistence type="predicted"/>
<gene>
    <name evidence="2" type="ORF">EMUR_04745</name>
</gene>